<organism evidence="3 4">
    <name type="scientific">Caenorhabditis tropicalis</name>
    <dbReference type="NCBI Taxonomy" id="1561998"/>
    <lineage>
        <taxon>Eukaryota</taxon>
        <taxon>Metazoa</taxon>
        <taxon>Ecdysozoa</taxon>
        <taxon>Nematoda</taxon>
        <taxon>Chromadorea</taxon>
        <taxon>Rhabditida</taxon>
        <taxon>Rhabditina</taxon>
        <taxon>Rhabditomorpha</taxon>
        <taxon>Rhabditoidea</taxon>
        <taxon>Rhabditidae</taxon>
        <taxon>Peloderinae</taxon>
        <taxon>Caenorhabditis</taxon>
    </lineage>
</organism>
<keyword evidence="2" id="KW-1133">Transmembrane helix</keyword>
<name>A0A1I7UNW6_9PELO</name>
<keyword evidence="2" id="KW-0812">Transmembrane</keyword>
<feature type="compositionally biased region" description="Basic and acidic residues" evidence="1">
    <location>
        <begin position="72"/>
        <end position="81"/>
    </location>
</feature>
<evidence type="ECO:0000256" key="2">
    <source>
        <dbReference type="SAM" id="Phobius"/>
    </source>
</evidence>
<feature type="transmembrane region" description="Helical" evidence="2">
    <location>
        <begin position="6"/>
        <end position="28"/>
    </location>
</feature>
<keyword evidence="2" id="KW-0472">Membrane</keyword>
<protein>
    <submittedName>
        <fullName evidence="4">Uncharacterized protein</fullName>
    </submittedName>
</protein>
<keyword evidence="3" id="KW-1185">Reference proteome</keyword>
<sequence length="81" mass="9736">MLIYRPSLFILFCIFITFVIETIIEFLISRNGLRILGLQNLFRRVFPARQFLAFVDENDDSDDEEDFDDVEENPRDWMDIL</sequence>
<accession>A0A1I7UNW6</accession>
<reference evidence="4" key="1">
    <citation type="submission" date="2016-11" db="UniProtKB">
        <authorList>
            <consortium name="WormBaseParasite"/>
        </authorList>
    </citation>
    <scope>IDENTIFICATION</scope>
</reference>
<evidence type="ECO:0000256" key="1">
    <source>
        <dbReference type="SAM" id="MobiDB-lite"/>
    </source>
</evidence>
<evidence type="ECO:0000313" key="4">
    <source>
        <dbReference type="WBParaSite" id="Csp11.Scaffold630.g17864.t1"/>
    </source>
</evidence>
<dbReference type="WBParaSite" id="Csp11.Scaffold630.g17864.t1">
    <property type="protein sequence ID" value="Csp11.Scaffold630.g17864.t1"/>
    <property type="gene ID" value="Csp11.Scaffold630.g17864"/>
</dbReference>
<feature type="compositionally biased region" description="Acidic residues" evidence="1">
    <location>
        <begin position="57"/>
        <end position="71"/>
    </location>
</feature>
<dbReference type="AlphaFoldDB" id="A0A1I7UNW6"/>
<proteinExistence type="predicted"/>
<feature type="region of interest" description="Disordered" evidence="1">
    <location>
        <begin position="57"/>
        <end position="81"/>
    </location>
</feature>
<dbReference type="Proteomes" id="UP000095282">
    <property type="component" value="Unplaced"/>
</dbReference>
<evidence type="ECO:0000313" key="3">
    <source>
        <dbReference type="Proteomes" id="UP000095282"/>
    </source>
</evidence>